<comment type="subcellular location">
    <subcellularLocation>
        <location evidence="1">Cell membrane</location>
        <topology evidence="1">Multi-pass membrane protein</topology>
    </subcellularLocation>
</comment>
<dbReference type="InterPro" id="IPR038731">
    <property type="entry name" value="RgtA/B/C-like"/>
</dbReference>
<dbReference type="PANTHER" id="PTHR33908:SF3">
    <property type="entry name" value="UNDECAPRENYL PHOSPHATE-ALPHA-4-AMINO-4-DEOXY-L-ARABINOSE ARABINOSYL TRANSFERASE"/>
    <property type="match status" value="1"/>
</dbReference>
<feature type="transmembrane region" description="Helical" evidence="8">
    <location>
        <begin position="88"/>
        <end position="108"/>
    </location>
</feature>
<dbReference type="GO" id="GO:0016763">
    <property type="term" value="F:pentosyltransferase activity"/>
    <property type="evidence" value="ECO:0007669"/>
    <property type="project" value="TreeGrafter"/>
</dbReference>
<dbReference type="EMBL" id="PFWW01000019">
    <property type="protein sequence ID" value="PJA42927.1"/>
    <property type="molecule type" value="Genomic_DNA"/>
</dbReference>
<evidence type="ECO:0000256" key="5">
    <source>
        <dbReference type="ARBA" id="ARBA00022692"/>
    </source>
</evidence>
<keyword evidence="6 8" id="KW-1133">Transmembrane helix</keyword>
<feature type="domain" description="Glycosyltransferase RgtA/B/C/D-like" evidence="9">
    <location>
        <begin position="80"/>
        <end position="223"/>
    </location>
</feature>
<evidence type="ECO:0000313" key="10">
    <source>
        <dbReference type="EMBL" id="PJA42927.1"/>
    </source>
</evidence>
<gene>
    <name evidence="10" type="ORF">CO176_00940</name>
</gene>
<dbReference type="AlphaFoldDB" id="A0A2M7X9T2"/>
<protein>
    <submittedName>
        <fullName evidence="10">4-amino-4-deoxy-L-arabinose transferase</fullName>
    </submittedName>
</protein>
<dbReference type="Proteomes" id="UP000230484">
    <property type="component" value="Unassembled WGS sequence"/>
</dbReference>
<reference evidence="11" key="1">
    <citation type="submission" date="2017-09" db="EMBL/GenBank/DDBJ databases">
        <title>Depth-based differentiation of microbial function through sediment-hosted aquifers and enrichment of novel symbionts in the deep terrestrial subsurface.</title>
        <authorList>
            <person name="Probst A.J."/>
            <person name="Ladd B."/>
            <person name="Jarett J.K."/>
            <person name="Geller-Mcgrath D.E."/>
            <person name="Sieber C.M.K."/>
            <person name="Emerson J.B."/>
            <person name="Anantharaman K."/>
            <person name="Thomas B.C."/>
            <person name="Malmstrom R."/>
            <person name="Stieglmeier M."/>
            <person name="Klingl A."/>
            <person name="Woyke T."/>
            <person name="Ryan C.M."/>
            <person name="Banfield J.F."/>
        </authorList>
    </citation>
    <scope>NUCLEOTIDE SEQUENCE [LARGE SCALE GENOMIC DNA]</scope>
</reference>
<evidence type="ECO:0000256" key="4">
    <source>
        <dbReference type="ARBA" id="ARBA00022679"/>
    </source>
</evidence>
<feature type="transmembrane region" description="Helical" evidence="8">
    <location>
        <begin position="186"/>
        <end position="202"/>
    </location>
</feature>
<keyword evidence="4 10" id="KW-0808">Transferase</keyword>
<name>A0A2M7X9T2_9BACT</name>
<evidence type="ECO:0000256" key="7">
    <source>
        <dbReference type="ARBA" id="ARBA00023136"/>
    </source>
</evidence>
<organism evidence="10 11">
    <name type="scientific">Candidatus Woesebacteria bacterium CG_4_9_14_3_um_filter_39_10</name>
    <dbReference type="NCBI Taxonomy" id="1975056"/>
    <lineage>
        <taxon>Bacteria</taxon>
        <taxon>Candidatus Woeseibacteriota</taxon>
    </lineage>
</organism>
<dbReference type="InterPro" id="IPR050297">
    <property type="entry name" value="LipidA_mod_glycosyltrf_83"/>
</dbReference>
<evidence type="ECO:0000313" key="11">
    <source>
        <dbReference type="Proteomes" id="UP000230484"/>
    </source>
</evidence>
<dbReference type="PANTHER" id="PTHR33908">
    <property type="entry name" value="MANNOSYLTRANSFERASE YKCB-RELATED"/>
    <property type="match status" value="1"/>
</dbReference>
<evidence type="ECO:0000256" key="8">
    <source>
        <dbReference type="SAM" id="Phobius"/>
    </source>
</evidence>
<evidence type="ECO:0000256" key="3">
    <source>
        <dbReference type="ARBA" id="ARBA00022676"/>
    </source>
</evidence>
<feature type="transmembrane region" description="Helical" evidence="8">
    <location>
        <begin position="209"/>
        <end position="228"/>
    </location>
</feature>
<keyword evidence="7 8" id="KW-0472">Membrane</keyword>
<accession>A0A2M7X9T2</accession>
<keyword evidence="3" id="KW-0328">Glycosyltransferase</keyword>
<keyword evidence="2" id="KW-1003">Cell membrane</keyword>
<evidence type="ECO:0000256" key="6">
    <source>
        <dbReference type="ARBA" id="ARBA00022989"/>
    </source>
</evidence>
<proteinExistence type="predicted"/>
<keyword evidence="5 8" id="KW-0812">Transmembrane</keyword>
<dbReference type="GO" id="GO:0005886">
    <property type="term" value="C:plasma membrane"/>
    <property type="evidence" value="ECO:0007669"/>
    <property type="project" value="UniProtKB-SubCell"/>
</dbReference>
<feature type="transmembrane region" description="Helical" evidence="8">
    <location>
        <begin position="139"/>
        <end position="157"/>
    </location>
</feature>
<dbReference type="GO" id="GO:0010041">
    <property type="term" value="P:response to iron(III) ion"/>
    <property type="evidence" value="ECO:0007669"/>
    <property type="project" value="TreeGrafter"/>
</dbReference>
<evidence type="ECO:0000256" key="1">
    <source>
        <dbReference type="ARBA" id="ARBA00004651"/>
    </source>
</evidence>
<sequence length="247" mass="28326">MSTRSKILLFLIIALSFFLRVYKVSSIPPALNWDEVSIAYNAYSVLKTGRDEWGQFLPLHFKSYGEYKLPAQIYASIPGIAIFGLNEFGVRITPVIYGTLTVLLLYLLIQEAFKIRSVSLMSAFLLAVSPWHVQLTRASFESSFSLFWVLMAIWFLLKGLKKPKWLIFSMLPFGFSVYTYNSARVFTPLFLFATAIIFRKYFWEKRKWFLVSVALFTALMIPLVPFVLSGEAGARYKLVSITDEKGL</sequence>
<evidence type="ECO:0000259" key="9">
    <source>
        <dbReference type="Pfam" id="PF13231"/>
    </source>
</evidence>
<feature type="non-terminal residue" evidence="10">
    <location>
        <position position="247"/>
    </location>
</feature>
<evidence type="ECO:0000256" key="2">
    <source>
        <dbReference type="ARBA" id="ARBA00022475"/>
    </source>
</evidence>
<dbReference type="Pfam" id="PF13231">
    <property type="entry name" value="PMT_2"/>
    <property type="match status" value="1"/>
</dbReference>
<comment type="caution">
    <text evidence="10">The sequence shown here is derived from an EMBL/GenBank/DDBJ whole genome shotgun (WGS) entry which is preliminary data.</text>
</comment>
<dbReference type="GO" id="GO:0009103">
    <property type="term" value="P:lipopolysaccharide biosynthetic process"/>
    <property type="evidence" value="ECO:0007669"/>
    <property type="project" value="UniProtKB-ARBA"/>
</dbReference>